<keyword evidence="8" id="KW-1185">Reference proteome</keyword>
<comment type="caution">
    <text evidence="7">The sequence shown here is derived from an EMBL/GenBank/DDBJ whole genome shotgun (WGS) entry which is preliminary data.</text>
</comment>
<evidence type="ECO:0000259" key="6">
    <source>
        <dbReference type="Pfam" id="PF04932"/>
    </source>
</evidence>
<keyword evidence="4 5" id="KW-0472">Membrane</keyword>
<feature type="transmembrane region" description="Helical" evidence="5">
    <location>
        <begin position="44"/>
        <end position="63"/>
    </location>
</feature>
<evidence type="ECO:0000256" key="4">
    <source>
        <dbReference type="ARBA" id="ARBA00023136"/>
    </source>
</evidence>
<gene>
    <name evidence="7" type="ORF">ACFOWX_05135</name>
</gene>
<organism evidence="7 8">
    <name type="scientific">Sphingorhabdus arenilitoris</name>
    <dbReference type="NCBI Taxonomy" id="1490041"/>
    <lineage>
        <taxon>Bacteria</taxon>
        <taxon>Pseudomonadati</taxon>
        <taxon>Pseudomonadota</taxon>
        <taxon>Alphaproteobacteria</taxon>
        <taxon>Sphingomonadales</taxon>
        <taxon>Sphingomonadaceae</taxon>
        <taxon>Sphingorhabdus</taxon>
    </lineage>
</organism>
<dbReference type="RefSeq" id="WP_381421970.1">
    <property type="nucleotide sequence ID" value="NZ_JBHSDH010000013.1"/>
</dbReference>
<protein>
    <submittedName>
        <fullName evidence="7">O-antigen ligase family protein</fullName>
    </submittedName>
</protein>
<proteinExistence type="predicted"/>
<feature type="transmembrane region" description="Helical" evidence="5">
    <location>
        <begin position="12"/>
        <end position="32"/>
    </location>
</feature>
<evidence type="ECO:0000256" key="3">
    <source>
        <dbReference type="ARBA" id="ARBA00022989"/>
    </source>
</evidence>
<reference evidence="8" key="1">
    <citation type="journal article" date="2019" name="Int. J. Syst. Evol. Microbiol.">
        <title>The Global Catalogue of Microorganisms (GCM) 10K type strain sequencing project: providing services to taxonomists for standard genome sequencing and annotation.</title>
        <authorList>
            <consortium name="The Broad Institute Genomics Platform"/>
            <consortium name="The Broad Institute Genome Sequencing Center for Infectious Disease"/>
            <person name="Wu L."/>
            <person name="Ma J."/>
        </authorList>
    </citation>
    <scope>NUCLEOTIDE SEQUENCE [LARGE SCALE GENOMIC DNA]</scope>
    <source>
        <strain evidence="8">CECT 8531</strain>
    </source>
</reference>
<evidence type="ECO:0000313" key="7">
    <source>
        <dbReference type="EMBL" id="MFC4291799.1"/>
    </source>
</evidence>
<dbReference type="InterPro" id="IPR051533">
    <property type="entry name" value="WaaL-like"/>
</dbReference>
<evidence type="ECO:0000256" key="5">
    <source>
        <dbReference type="SAM" id="Phobius"/>
    </source>
</evidence>
<name>A0ABV8RGI0_9SPHN</name>
<evidence type="ECO:0000313" key="8">
    <source>
        <dbReference type="Proteomes" id="UP001595887"/>
    </source>
</evidence>
<feature type="transmembrane region" description="Helical" evidence="5">
    <location>
        <begin position="213"/>
        <end position="232"/>
    </location>
</feature>
<dbReference type="PANTHER" id="PTHR37422:SF13">
    <property type="entry name" value="LIPOPOLYSACCHARIDE BIOSYNTHESIS PROTEIN PA4999-RELATED"/>
    <property type="match status" value="1"/>
</dbReference>
<feature type="transmembrane region" description="Helical" evidence="5">
    <location>
        <begin position="143"/>
        <end position="161"/>
    </location>
</feature>
<dbReference type="Proteomes" id="UP001595887">
    <property type="component" value="Unassembled WGS sequence"/>
</dbReference>
<dbReference type="Pfam" id="PF04932">
    <property type="entry name" value="Wzy_C"/>
    <property type="match status" value="1"/>
</dbReference>
<feature type="transmembrane region" description="Helical" evidence="5">
    <location>
        <begin position="189"/>
        <end position="204"/>
    </location>
</feature>
<dbReference type="PANTHER" id="PTHR37422">
    <property type="entry name" value="TEICHURONIC ACID BIOSYNTHESIS PROTEIN TUAE"/>
    <property type="match status" value="1"/>
</dbReference>
<feature type="transmembrane region" description="Helical" evidence="5">
    <location>
        <begin position="306"/>
        <end position="326"/>
    </location>
</feature>
<dbReference type="InterPro" id="IPR007016">
    <property type="entry name" value="O-antigen_ligase-rel_domated"/>
</dbReference>
<feature type="transmembrane region" description="Helical" evidence="5">
    <location>
        <begin position="168"/>
        <end position="183"/>
    </location>
</feature>
<feature type="transmembrane region" description="Helical" evidence="5">
    <location>
        <begin position="69"/>
        <end position="89"/>
    </location>
</feature>
<feature type="transmembrane region" description="Helical" evidence="5">
    <location>
        <begin position="333"/>
        <end position="351"/>
    </location>
</feature>
<evidence type="ECO:0000256" key="1">
    <source>
        <dbReference type="ARBA" id="ARBA00004141"/>
    </source>
</evidence>
<keyword evidence="2 5" id="KW-0812">Transmembrane</keyword>
<dbReference type="EMBL" id="JBHSDH010000013">
    <property type="protein sequence ID" value="MFC4291799.1"/>
    <property type="molecule type" value="Genomic_DNA"/>
</dbReference>
<feature type="transmembrane region" description="Helical" evidence="5">
    <location>
        <begin position="101"/>
        <end position="123"/>
    </location>
</feature>
<keyword evidence="7" id="KW-0436">Ligase</keyword>
<evidence type="ECO:0000256" key="2">
    <source>
        <dbReference type="ARBA" id="ARBA00022692"/>
    </source>
</evidence>
<accession>A0ABV8RGI0</accession>
<feature type="domain" description="O-antigen ligase-related" evidence="6">
    <location>
        <begin position="173"/>
        <end position="312"/>
    </location>
</feature>
<keyword evidence="3 5" id="KW-1133">Transmembrane helix</keyword>
<feature type="transmembrane region" description="Helical" evidence="5">
    <location>
        <begin position="357"/>
        <end position="376"/>
    </location>
</feature>
<sequence>MTGGWFAMRHFSIPAMIGEICVIVIALRCGMLPSKFISAMGKSAKLLLGVWAILAIFSSLVIAQDHATSLLTLLRFMLHGLFLAALIHLIRNGKGFDPNIWFLIITAGILGYIMTLTAFALTVPDPANFPWMLRLPSATNIRQIANIIAIPALAPFALLFFGNDKYRWRYGAAIFLITMFIAWSGSRGALFGMVTGILASLFIMRKCPALRQLAAAAICFLGGLAASLTLPLPNASFGLFRFADKLQAPGNVTSGRMEIWMNTITEIGRAPWAGHGAGTFNANMNAAYGIDFNHPHNFILQFTYDWGVIGAASAGGLMILFMLAILKRSSKTPLSGYAGLAGFLTLITIAMVDGALFYPLTIIMALTMVAPIFVTVKQSDYSGQ</sequence>
<dbReference type="GO" id="GO:0016874">
    <property type="term" value="F:ligase activity"/>
    <property type="evidence" value="ECO:0007669"/>
    <property type="project" value="UniProtKB-KW"/>
</dbReference>
<comment type="subcellular location">
    <subcellularLocation>
        <location evidence="1">Membrane</location>
        <topology evidence="1">Multi-pass membrane protein</topology>
    </subcellularLocation>
</comment>